<dbReference type="GO" id="GO:0016791">
    <property type="term" value="F:phosphatase activity"/>
    <property type="evidence" value="ECO:0007669"/>
    <property type="project" value="TreeGrafter"/>
</dbReference>
<evidence type="ECO:0000313" key="1">
    <source>
        <dbReference type="EMBL" id="MBB6260427.1"/>
    </source>
</evidence>
<dbReference type="RefSeq" id="WP_184220768.1">
    <property type="nucleotide sequence ID" value="NZ_JACIIU010000003.1"/>
</dbReference>
<keyword evidence="2" id="KW-1185">Reference proteome</keyword>
<dbReference type="Pfam" id="PF13344">
    <property type="entry name" value="Hydrolase_6"/>
    <property type="match status" value="1"/>
</dbReference>
<dbReference type="PANTHER" id="PTHR19288:SF90">
    <property type="entry name" value="OS08G0542600 PROTEIN"/>
    <property type="match status" value="1"/>
</dbReference>
<reference evidence="1 2" key="1">
    <citation type="submission" date="2020-08" db="EMBL/GenBank/DDBJ databases">
        <title>Genomic Encyclopedia of Type Strains, Phase IV (KMG-IV): sequencing the most valuable type-strain genomes for metagenomic binning, comparative biology and taxonomic classification.</title>
        <authorList>
            <person name="Goeker M."/>
        </authorList>
    </citation>
    <scope>NUCLEOTIDE SEQUENCE [LARGE SCALE GENOMIC DNA]</scope>
    <source>
        <strain evidence="1 2">DSM 22336</strain>
    </source>
</reference>
<dbReference type="GO" id="GO:0005737">
    <property type="term" value="C:cytoplasm"/>
    <property type="evidence" value="ECO:0007669"/>
    <property type="project" value="TreeGrafter"/>
</dbReference>
<proteinExistence type="predicted"/>
<dbReference type="NCBIfam" id="TIGR01459">
    <property type="entry name" value="HAD-SF-IIA-hyp4"/>
    <property type="match status" value="1"/>
</dbReference>
<dbReference type="SUPFAM" id="SSF56784">
    <property type="entry name" value="HAD-like"/>
    <property type="match status" value="1"/>
</dbReference>
<dbReference type="InterPro" id="IPR006356">
    <property type="entry name" value="HAD-SF_hydro_IIA_hyp3"/>
</dbReference>
<dbReference type="InterPro" id="IPR036412">
    <property type="entry name" value="HAD-like_sf"/>
</dbReference>
<dbReference type="PANTHER" id="PTHR19288">
    <property type="entry name" value="4-NITROPHENYLPHOSPHATASE-RELATED"/>
    <property type="match status" value="1"/>
</dbReference>
<accession>A0A841LV95</accession>
<evidence type="ECO:0000313" key="2">
    <source>
        <dbReference type="Proteomes" id="UP000555393"/>
    </source>
</evidence>
<dbReference type="EMBL" id="JACIIU010000003">
    <property type="protein sequence ID" value="MBB6260427.1"/>
    <property type="molecule type" value="Genomic_DNA"/>
</dbReference>
<comment type="caution">
    <text evidence="1">The sequence shown here is derived from an EMBL/GenBank/DDBJ whole genome shotgun (WGS) entry which is preliminary data.</text>
</comment>
<organism evidence="1 2">
    <name type="scientific">Paenochrobactrum gallinarii</name>
    <dbReference type="NCBI Taxonomy" id="643673"/>
    <lineage>
        <taxon>Bacteria</taxon>
        <taxon>Pseudomonadati</taxon>
        <taxon>Pseudomonadota</taxon>
        <taxon>Alphaproteobacteria</taxon>
        <taxon>Hyphomicrobiales</taxon>
        <taxon>Brucellaceae</taxon>
        <taxon>Paenochrobactrum</taxon>
    </lineage>
</organism>
<dbReference type="Pfam" id="PF13242">
    <property type="entry name" value="Hydrolase_like"/>
    <property type="match status" value="1"/>
</dbReference>
<sequence>MKFPERLDDLTNDYDVLFCDVWGVVHNGEEAFPLACEALQRARAKGVKVILVTNSPRPFPGVVAQLGTLGVPDDAYDVVVTSGDVTRDLIAEGPRKVFYIGADHEYAIFDGLDVEVVEEFEAAGVVCTGLFNDEVETPEDYTEMLERFRARNLPFICANPDLMVERGTRMIWCAGVLARDYGLMGGRTQVAGKPHHPIYEAALKAAEKLLGRSVEKSRILAIGDGILTDVKGAAQFGVDVLYISGGVHAADYIDAETVDVEKLKAFLNKHGHQPVATIKHLV</sequence>
<name>A0A841LV95_9HYPH</name>
<keyword evidence="1" id="KW-0378">Hydrolase</keyword>
<protein>
    <submittedName>
        <fullName evidence="1">HAD superfamily hydrolase (TIGR01459 family)</fullName>
    </submittedName>
</protein>
<dbReference type="InterPro" id="IPR023214">
    <property type="entry name" value="HAD_sf"/>
</dbReference>
<dbReference type="Proteomes" id="UP000555393">
    <property type="component" value="Unassembled WGS sequence"/>
</dbReference>
<dbReference type="Gene3D" id="3.40.50.1000">
    <property type="entry name" value="HAD superfamily/HAD-like"/>
    <property type="match status" value="2"/>
</dbReference>
<dbReference type="InterPro" id="IPR006357">
    <property type="entry name" value="HAD-SF_hydro_IIA"/>
</dbReference>
<dbReference type="CDD" id="cd07525">
    <property type="entry name" value="HAD_like"/>
    <property type="match status" value="1"/>
</dbReference>
<dbReference type="NCBIfam" id="TIGR01460">
    <property type="entry name" value="HAD-SF-IIA"/>
    <property type="match status" value="1"/>
</dbReference>
<dbReference type="AlphaFoldDB" id="A0A841LV95"/>
<gene>
    <name evidence="1" type="ORF">FHS77_000961</name>
</gene>